<evidence type="ECO:0000313" key="5">
    <source>
        <dbReference type="Proteomes" id="UP000029409"/>
    </source>
</evidence>
<evidence type="ECO:0000256" key="1">
    <source>
        <dbReference type="ARBA" id="ARBA00022630"/>
    </source>
</evidence>
<dbReference type="KEGG" id="pdu:PDUR_06745"/>
<dbReference type="Gene3D" id="3.40.50.360">
    <property type="match status" value="1"/>
</dbReference>
<feature type="domain" description="NADPH-dependent FMN reductase-like" evidence="3">
    <location>
        <begin position="5"/>
        <end position="111"/>
    </location>
</feature>
<gene>
    <name evidence="4" type="ORF">PDUR_06745</name>
</gene>
<dbReference type="InterPro" id="IPR029039">
    <property type="entry name" value="Flavoprotein-like_sf"/>
</dbReference>
<evidence type="ECO:0000259" key="3">
    <source>
        <dbReference type="Pfam" id="PF03358"/>
    </source>
</evidence>
<dbReference type="STRING" id="44251.PDUR_06745"/>
<proteinExistence type="predicted"/>
<dbReference type="RefSeq" id="WP_042205560.1">
    <property type="nucleotide sequence ID" value="NZ_CP009288.1"/>
</dbReference>
<dbReference type="Proteomes" id="UP000029409">
    <property type="component" value="Chromosome"/>
</dbReference>
<dbReference type="SUPFAM" id="SSF52218">
    <property type="entry name" value="Flavoproteins"/>
    <property type="match status" value="1"/>
</dbReference>
<keyword evidence="2" id="KW-0288">FMN</keyword>
<dbReference type="PANTHER" id="PTHR43278">
    <property type="entry name" value="NAD(P)H-DEPENDENT FMN-CONTAINING OXIDOREDUCTASE YWQN-RELATED"/>
    <property type="match status" value="1"/>
</dbReference>
<dbReference type="PANTHER" id="PTHR43278:SF4">
    <property type="entry name" value="NAD(P)H-DEPENDENT FMN-CONTAINING OXIDOREDUCTASE YWQN-RELATED"/>
    <property type="match status" value="1"/>
</dbReference>
<keyword evidence="5" id="KW-1185">Reference proteome</keyword>
<protein>
    <recommendedName>
        <fullName evidence="3">NADPH-dependent FMN reductase-like domain-containing protein</fullName>
    </recommendedName>
</protein>
<dbReference type="EMBL" id="CP009288">
    <property type="protein sequence ID" value="AIQ11674.1"/>
    <property type="molecule type" value="Genomic_DNA"/>
</dbReference>
<evidence type="ECO:0000313" key="4">
    <source>
        <dbReference type="EMBL" id="AIQ11674.1"/>
    </source>
</evidence>
<dbReference type="InterPro" id="IPR005025">
    <property type="entry name" value="FMN_Rdtase-like_dom"/>
</dbReference>
<dbReference type="eggNOG" id="COG0655">
    <property type="taxonomic scope" value="Bacteria"/>
</dbReference>
<sequence length="191" mass="20453">MPTKRLLAIKGGPRPDGLTSKMLQIAVQAAAKAGWDTDICDLYKMDISACKGCPDCRANGVCPPSGELADLWVKLAFSDLVILSAPTYYANVPGQVKLLFDRLASKAMDRSGAGLAPKPTLSNSQQYLLMTACNTPFPLNQLLGQSSSCLAAMSEFFRISGMTCRGKIVCPGAKKLTEVPARLASRIESFF</sequence>
<keyword evidence="1" id="KW-0285">Flavoprotein</keyword>
<reference evidence="4 5" key="1">
    <citation type="submission" date="2014-08" db="EMBL/GenBank/DDBJ databases">
        <title>Comparative genomics of the Paenibacillus odorifer group.</title>
        <authorList>
            <person name="den Bakker H.C."/>
            <person name="Tsai Y.-C."/>
            <person name="Martin N."/>
            <person name="Korlach J."/>
            <person name="Wiedmann M."/>
        </authorList>
    </citation>
    <scope>NUCLEOTIDE SEQUENCE [LARGE SCALE GENOMIC DNA]</scope>
    <source>
        <strain evidence="4 5">DSM 1735</strain>
    </source>
</reference>
<accession>A0A089IRL1</accession>
<evidence type="ECO:0000256" key="2">
    <source>
        <dbReference type="ARBA" id="ARBA00022643"/>
    </source>
</evidence>
<name>A0A089IRL1_PAEDU</name>
<dbReference type="GO" id="GO:0016491">
    <property type="term" value="F:oxidoreductase activity"/>
    <property type="evidence" value="ECO:0007669"/>
    <property type="project" value="InterPro"/>
</dbReference>
<dbReference type="AlphaFoldDB" id="A0A089IRL1"/>
<dbReference type="OrthoDB" id="1643408at2"/>
<dbReference type="Pfam" id="PF03358">
    <property type="entry name" value="FMN_red"/>
    <property type="match status" value="1"/>
</dbReference>
<dbReference type="InterPro" id="IPR051796">
    <property type="entry name" value="ISF_SsuE-like"/>
</dbReference>
<organism evidence="4 5">
    <name type="scientific">Paenibacillus durus</name>
    <name type="common">Paenibacillus azotofixans</name>
    <dbReference type="NCBI Taxonomy" id="44251"/>
    <lineage>
        <taxon>Bacteria</taxon>
        <taxon>Bacillati</taxon>
        <taxon>Bacillota</taxon>
        <taxon>Bacilli</taxon>
        <taxon>Bacillales</taxon>
        <taxon>Paenibacillaceae</taxon>
        <taxon>Paenibacillus</taxon>
    </lineage>
</organism>